<accession>A0AAX3Y3T7</accession>
<name>A0AAX3Y3T7_9CAUD</name>
<dbReference type="EMBL" id="OQ851295">
    <property type="protein sequence ID" value="WJZ69963.1"/>
    <property type="molecule type" value="Genomic_DNA"/>
</dbReference>
<gene>
    <name evidence="1" type="ORF">PVP_XSN000050</name>
</gene>
<reference evidence="1" key="1">
    <citation type="submission" date="2023-04" db="EMBL/GenBank/DDBJ databases">
        <title>Virulent bacteriophage PVP-XSN from an Vibrio parahaemolyticus isolate: Characterization and complete genome sequence.</title>
        <authorList>
            <person name="Qi T."/>
            <person name="Lyu S."/>
            <person name="Liu L."/>
            <person name="Guo Q."/>
            <person name="Shen W."/>
            <person name="Han M."/>
            <person name="Xiong F."/>
            <person name="Lou B."/>
            <person name="Xu H."/>
        </authorList>
    </citation>
    <scope>NUCLEOTIDE SEQUENCE</scope>
</reference>
<sequence length="103" mass="12344">MPIQPQEVKRSKYGQWTHKELPNFGENPQWSQIHDWARKNEIQVHIVWLEQDAPDSIREQYLDKQDPNFRDWNPTPPMREAFLLSVHDTDNGPCAWFAVPHKR</sequence>
<evidence type="ECO:0000313" key="1">
    <source>
        <dbReference type="EMBL" id="WJZ69963.1"/>
    </source>
</evidence>
<dbReference type="Proteomes" id="UP001431754">
    <property type="component" value="Segment"/>
</dbReference>
<protein>
    <submittedName>
        <fullName evidence="1">Uncharacterized protein</fullName>
    </submittedName>
</protein>
<evidence type="ECO:0000313" key="2">
    <source>
        <dbReference type="Proteomes" id="UP001431754"/>
    </source>
</evidence>
<organism evidence="1 2">
    <name type="scientific">Vibrio phage PVP-XSN</name>
    <dbReference type="NCBI Taxonomy" id="3056214"/>
    <lineage>
        <taxon>Viruses</taxon>
        <taxon>Duplodnaviria</taxon>
        <taxon>Heunggongvirae</taxon>
        <taxon>Uroviricota</taxon>
        <taxon>Caudoviricetes</taxon>
    </lineage>
</organism>
<proteinExistence type="predicted"/>